<dbReference type="Proteomes" id="UP000237105">
    <property type="component" value="Unassembled WGS sequence"/>
</dbReference>
<keyword evidence="1" id="KW-0732">Signal</keyword>
<reference evidence="3" key="1">
    <citation type="submission" date="2016-06" db="EMBL/GenBank/DDBJ databases">
        <title>Parallel loss of symbiosis genes in relatives of nitrogen-fixing non-legume Parasponia.</title>
        <authorList>
            <person name="Van Velzen R."/>
            <person name="Holmer R."/>
            <person name="Bu F."/>
            <person name="Rutten L."/>
            <person name="Van Zeijl A."/>
            <person name="Liu W."/>
            <person name="Santuari L."/>
            <person name="Cao Q."/>
            <person name="Sharma T."/>
            <person name="Shen D."/>
            <person name="Roswanjaya Y."/>
            <person name="Wardhani T."/>
            <person name="Kalhor M.S."/>
            <person name="Jansen J."/>
            <person name="Van den Hoogen J."/>
            <person name="Gungor B."/>
            <person name="Hartog M."/>
            <person name="Hontelez J."/>
            <person name="Verver J."/>
            <person name="Yang W.-C."/>
            <person name="Schijlen E."/>
            <person name="Repin R."/>
            <person name="Schilthuizen M."/>
            <person name="Schranz E."/>
            <person name="Heidstra R."/>
            <person name="Miyata K."/>
            <person name="Fedorova E."/>
            <person name="Kohlen W."/>
            <person name="Bisseling T."/>
            <person name="Smit S."/>
            <person name="Geurts R."/>
        </authorList>
    </citation>
    <scope>NUCLEOTIDE SEQUENCE [LARGE SCALE GENOMIC DNA]</scope>
    <source>
        <strain evidence="3">cv. WU1-14</strain>
    </source>
</reference>
<sequence>MAFLFYVLSSYSVLSGILAVNPSFSRINVWAFTLDSTALDKATMTTHCQSLPLEWATLVTLSFGQPTQTLPCQRIRHWNFQGQAWNCEHPIDHGFGGHTLKIGRVLW</sequence>
<comment type="caution">
    <text evidence="2">The sequence shown here is derived from an EMBL/GenBank/DDBJ whole genome shotgun (WGS) entry which is preliminary data.</text>
</comment>
<dbReference type="AlphaFoldDB" id="A0A2P5D7W7"/>
<feature type="chain" id="PRO_5015193605" evidence="1">
    <location>
        <begin position="20"/>
        <end position="107"/>
    </location>
</feature>
<accession>A0A2P5D7W7</accession>
<gene>
    <name evidence="2" type="ORF">PanWU01x14_087870</name>
</gene>
<organism evidence="2 3">
    <name type="scientific">Parasponia andersonii</name>
    <name type="common">Sponia andersonii</name>
    <dbReference type="NCBI Taxonomy" id="3476"/>
    <lineage>
        <taxon>Eukaryota</taxon>
        <taxon>Viridiplantae</taxon>
        <taxon>Streptophyta</taxon>
        <taxon>Embryophyta</taxon>
        <taxon>Tracheophyta</taxon>
        <taxon>Spermatophyta</taxon>
        <taxon>Magnoliopsida</taxon>
        <taxon>eudicotyledons</taxon>
        <taxon>Gunneridae</taxon>
        <taxon>Pentapetalae</taxon>
        <taxon>rosids</taxon>
        <taxon>fabids</taxon>
        <taxon>Rosales</taxon>
        <taxon>Cannabaceae</taxon>
        <taxon>Parasponia</taxon>
    </lineage>
</organism>
<name>A0A2P5D7W7_PARAD</name>
<evidence type="ECO:0000256" key="1">
    <source>
        <dbReference type="SAM" id="SignalP"/>
    </source>
</evidence>
<proteinExistence type="predicted"/>
<keyword evidence="3" id="KW-1185">Reference proteome</keyword>
<evidence type="ECO:0000313" key="2">
    <source>
        <dbReference type="EMBL" id="PON69346.1"/>
    </source>
</evidence>
<dbReference type="EMBL" id="JXTB01000056">
    <property type="protein sequence ID" value="PON69346.1"/>
    <property type="molecule type" value="Genomic_DNA"/>
</dbReference>
<feature type="signal peptide" evidence="1">
    <location>
        <begin position="1"/>
        <end position="19"/>
    </location>
</feature>
<protein>
    <submittedName>
        <fullName evidence="2">Uncharacterized protein</fullName>
    </submittedName>
</protein>
<evidence type="ECO:0000313" key="3">
    <source>
        <dbReference type="Proteomes" id="UP000237105"/>
    </source>
</evidence>